<dbReference type="Pfam" id="PF07099">
    <property type="entry name" value="DUF1361"/>
    <property type="match status" value="1"/>
</dbReference>
<evidence type="ECO:0008006" key="4">
    <source>
        <dbReference type="Google" id="ProtNLM"/>
    </source>
</evidence>
<accession>A0ABQ1YPX8</accession>
<feature type="transmembrane region" description="Helical" evidence="1">
    <location>
        <begin position="77"/>
        <end position="97"/>
    </location>
</feature>
<reference evidence="3" key="1">
    <citation type="journal article" date="2019" name="Int. J. Syst. Evol. Microbiol.">
        <title>The Global Catalogue of Microorganisms (GCM) 10K type strain sequencing project: providing services to taxonomists for standard genome sequencing and annotation.</title>
        <authorList>
            <consortium name="The Broad Institute Genomics Platform"/>
            <consortium name="The Broad Institute Genome Sequencing Center for Infectious Disease"/>
            <person name="Wu L."/>
            <person name="Ma J."/>
        </authorList>
    </citation>
    <scope>NUCLEOTIDE SEQUENCE [LARGE SCALE GENOMIC DNA]</scope>
    <source>
        <strain evidence="3">CGMCC 1.12769</strain>
    </source>
</reference>
<name>A0ABQ1YPX8_9BACL</name>
<dbReference type="RefSeq" id="WP_188541634.1">
    <property type="nucleotide sequence ID" value="NZ_BMFT01000003.1"/>
</dbReference>
<dbReference type="Proteomes" id="UP000659344">
    <property type="component" value="Unassembled WGS sequence"/>
</dbReference>
<keyword evidence="3" id="KW-1185">Reference proteome</keyword>
<dbReference type="EMBL" id="BMFT01000003">
    <property type="protein sequence ID" value="GGH34263.1"/>
    <property type="molecule type" value="Genomic_DNA"/>
</dbReference>
<evidence type="ECO:0000313" key="3">
    <source>
        <dbReference type="Proteomes" id="UP000659344"/>
    </source>
</evidence>
<keyword evidence="1" id="KW-1133">Transmembrane helix</keyword>
<comment type="caution">
    <text evidence="2">The sequence shown here is derived from an EMBL/GenBank/DDBJ whole genome shotgun (WGS) entry which is preliminary data.</text>
</comment>
<sequence length="257" mass="29942">MNKLKELGYPVKIYLYIVLFIATVIGMKFVTEIKLPNGGRSPYLFLIWNTFLAWIPVGLVIVLDAVSLLKNKLSRRLLYLVFGLVWLFFYPNAAYMITDLLHPFARYPVSGYRFWQDMPFWDHLFTVLFVALLGLALGNVSLASVHHLVRKSYGSVVGWVFAVVILALSSFGVYLGRFNRWNSWDIMKRPGYVLRDMFDYFTDMENLKHTLDFCKWIFIITLFSYVILYLFGMIRNHSVHPNNASSKSQLFSTEKVE</sequence>
<feature type="transmembrane region" description="Helical" evidence="1">
    <location>
        <begin position="156"/>
        <end position="175"/>
    </location>
</feature>
<organism evidence="2 3">
    <name type="scientific">Paenibacillus segetis</name>
    <dbReference type="NCBI Taxonomy" id="1325360"/>
    <lineage>
        <taxon>Bacteria</taxon>
        <taxon>Bacillati</taxon>
        <taxon>Bacillota</taxon>
        <taxon>Bacilli</taxon>
        <taxon>Bacillales</taxon>
        <taxon>Paenibacillaceae</taxon>
        <taxon>Paenibacillus</taxon>
    </lineage>
</organism>
<evidence type="ECO:0000313" key="2">
    <source>
        <dbReference type="EMBL" id="GGH34263.1"/>
    </source>
</evidence>
<proteinExistence type="predicted"/>
<feature type="transmembrane region" description="Helical" evidence="1">
    <location>
        <begin position="216"/>
        <end position="234"/>
    </location>
</feature>
<gene>
    <name evidence="2" type="ORF">GCM10008013_39890</name>
</gene>
<protein>
    <recommendedName>
        <fullName evidence="4">DUF1361 domain-containing protein</fullName>
    </recommendedName>
</protein>
<keyword evidence="1" id="KW-0812">Transmembrane</keyword>
<dbReference type="InterPro" id="IPR009793">
    <property type="entry name" value="DUF1361"/>
</dbReference>
<feature type="transmembrane region" description="Helical" evidence="1">
    <location>
        <begin position="124"/>
        <end position="144"/>
    </location>
</feature>
<keyword evidence="1" id="KW-0472">Membrane</keyword>
<feature type="transmembrane region" description="Helical" evidence="1">
    <location>
        <begin position="43"/>
        <end position="65"/>
    </location>
</feature>
<evidence type="ECO:0000256" key="1">
    <source>
        <dbReference type="SAM" id="Phobius"/>
    </source>
</evidence>
<feature type="transmembrane region" description="Helical" evidence="1">
    <location>
        <begin position="12"/>
        <end position="31"/>
    </location>
</feature>